<gene>
    <name evidence="7" type="ORF">HMPREF1630_02170</name>
</gene>
<dbReference type="GO" id="GO:0005737">
    <property type="term" value="C:cytoplasm"/>
    <property type="evidence" value="ECO:0007669"/>
    <property type="project" value="UniProtKB-SubCell"/>
</dbReference>
<evidence type="ECO:0000259" key="6">
    <source>
        <dbReference type="Pfam" id="PF00485"/>
    </source>
</evidence>
<proteinExistence type="inferred from homology"/>
<dbReference type="CDD" id="cd02023">
    <property type="entry name" value="UMPK"/>
    <property type="match status" value="1"/>
</dbReference>
<evidence type="ECO:0000313" key="7">
    <source>
        <dbReference type="EMBL" id="KGF04847.1"/>
    </source>
</evidence>
<comment type="caution">
    <text evidence="7">The sequence shown here is derived from an EMBL/GenBank/DDBJ whole genome shotgun (WGS) entry which is preliminary data.</text>
</comment>
<organism evidence="7 8">
    <name type="scientific">Anaerococcus lactolyticus S7-1-13</name>
    <dbReference type="NCBI Taxonomy" id="1284686"/>
    <lineage>
        <taxon>Bacteria</taxon>
        <taxon>Bacillati</taxon>
        <taxon>Bacillota</taxon>
        <taxon>Tissierellia</taxon>
        <taxon>Tissierellales</taxon>
        <taxon>Peptoniphilaceae</taxon>
        <taxon>Anaerococcus</taxon>
    </lineage>
</organism>
<reference evidence="7 8" key="1">
    <citation type="submission" date="2014-07" db="EMBL/GenBank/DDBJ databases">
        <authorList>
            <person name="McCorrison J."/>
            <person name="Sanka R."/>
            <person name="Torralba M."/>
            <person name="Gillis M."/>
            <person name="Haft D.H."/>
            <person name="Methe B."/>
            <person name="Sutton G."/>
            <person name="Nelson K.E."/>
        </authorList>
    </citation>
    <scope>NUCLEOTIDE SEQUENCE [LARGE SCALE GENOMIC DNA]</scope>
    <source>
        <strain evidence="7 8">S7-1-13</strain>
    </source>
</reference>
<dbReference type="UniPathway" id="UPA00579">
    <property type="reaction ID" value="UER00640"/>
</dbReference>
<dbReference type="Pfam" id="PF00485">
    <property type="entry name" value="PRK"/>
    <property type="match status" value="1"/>
</dbReference>
<dbReference type="GO" id="GO:0004849">
    <property type="term" value="F:uridine kinase activity"/>
    <property type="evidence" value="ECO:0007669"/>
    <property type="project" value="UniProtKB-EC"/>
</dbReference>
<comment type="catalytic activity">
    <reaction evidence="5">
        <text>uridine + ATP = UMP + ADP + H(+)</text>
        <dbReference type="Rhea" id="RHEA:16825"/>
        <dbReference type="ChEBI" id="CHEBI:15378"/>
        <dbReference type="ChEBI" id="CHEBI:16704"/>
        <dbReference type="ChEBI" id="CHEBI:30616"/>
        <dbReference type="ChEBI" id="CHEBI:57865"/>
        <dbReference type="ChEBI" id="CHEBI:456216"/>
        <dbReference type="EC" id="2.7.1.48"/>
    </reaction>
</comment>
<dbReference type="Proteomes" id="UP000029579">
    <property type="component" value="Unassembled WGS sequence"/>
</dbReference>
<dbReference type="GO" id="GO:0043771">
    <property type="term" value="F:cytidine kinase activity"/>
    <property type="evidence" value="ECO:0007669"/>
    <property type="project" value="RHEA"/>
</dbReference>
<comment type="catalytic activity">
    <reaction evidence="5">
        <text>cytidine + ATP = CMP + ADP + H(+)</text>
        <dbReference type="Rhea" id="RHEA:24674"/>
        <dbReference type="ChEBI" id="CHEBI:15378"/>
        <dbReference type="ChEBI" id="CHEBI:17562"/>
        <dbReference type="ChEBI" id="CHEBI:30616"/>
        <dbReference type="ChEBI" id="CHEBI:60377"/>
        <dbReference type="ChEBI" id="CHEBI:456216"/>
        <dbReference type="EC" id="2.7.1.48"/>
    </reaction>
</comment>
<dbReference type="InterPro" id="IPR006083">
    <property type="entry name" value="PRK/URK"/>
</dbReference>
<dbReference type="Gene3D" id="3.40.50.300">
    <property type="entry name" value="P-loop containing nucleotide triphosphate hydrolases"/>
    <property type="match status" value="1"/>
</dbReference>
<dbReference type="PANTHER" id="PTHR10285">
    <property type="entry name" value="URIDINE KINASE"/>
    <property type="match status" value="1"/>
</dbReference>
<keyword evidence="3 5" id="KW-0547">Nucleotide-binding</keyword>
<dbReference type="NCBIfam" id="NF004018">
    <property type="entry name" value="PRK05480.1"/>
    <property type="match status" value="1"/>
</dbReference>
<sequence length="209" mass="24016">MIEPKIVAIAGGSASGKSTIVKIIAEKFKDDLVVVGHDNYYRAHDDIDFEERKLLNYDHPQAFDTDLFCEDLKKLLAGLEIDMPLYDYKIHTRSKDTVKVRAKKIILIEGILVLYDKKIRELTDTKVFVDADSDIRLKRRILRDTVERGRSLESCLTQYIEQVKPMHEKYVEPSKKYADIIIPRGAKNIKGIEILSKHIENIIGNTNES</sequence>
<keyword evidence="5" id="KW-0963">Cytoplasm</keyword>
<protein>
    <recommendedName>
        <fullName evidence="5">Uridine kinase</fullName>
        <ecNumber evidence="5">2.7.1.48</ecNumber>
    </recommendedName>
</protein>
<dbReference type="InterPro" id="IPR000764">
    <property type="entry name" value="Uridine_kinase-like"/>
</dbReference>
<dbReference type="InterPro" id="IPR027417">
    <property type="entry name" value="P-loop_NTPase"/>
</dbReference>
<keyword evidence="4 5" id="KW-0418">Kinase</keyword>
<dbReference type="SUPFAM" id="SSF52540">
    <property type="entry name" value="P-loop containing nucleoside triphosphate hydrolases"/>
    <property type="match status" value="1"/>
</dbReference>
<comment type="subcellular location">
    <subcellularLocation>
        <location evidence="5">Cytoplasm</location>
    </subcellularLocation>
</comment>
<dbReference type="GO" id="GO:0005524">
    <property type="term" value="F:ATP binding"/>
    <property type="evidence" value="ECO:0007669"/>
    <property type="project" value="UniProtKB-KW"/>
</dbReference>
<evidence type="ECO:0000313" key="8">
    <source>
        <dbReference type="Proteomes" id="UP000029579"/>
    </source>
</evidence>
<evidence type="ECO:0000256" key="4">
    <source>
        <dbReference type="ARBA" id="ARBA00022777"/>
    </source>
</evidence>
<dbReference type="UniPathway" id="UPA00574">
    <property type="reaction ID" value="UER00637"/>
</dbReference>
<dbReference type="GO" id="GO:0044211">
    <property type="term" value="P:CTP salvage"/>
    <property type="evidence" value="ECO:0007669"/>
    <property type="project" value="UniProtKB-UniPathway"/>
</dbReference>
<evidence type="ECO:0000256" key="2">
    <source>
        <dbReference type="ARBA" id="ARBA00022679"/>
    </source>
</evidence>
<name>A0A095YE67_9FIRM</name>
<dbReference type="NCBIfam" id="TIGR00235">
    <property type="entry name" value="udk"/>
    <property type="match status" value="1"/>
</dbReference>
<evidence type="ECO:0000256" key="3">
    <source>
        <dbReference type="ARBA" id="ARBA00022741"/>
    </source>
</evidence>
<comment type="pathway">
    <text evidence="1 5">Pyrimidine metabolism; UMP biosynthesis via salvage pathway; UMP from uridine: step 1/1.</text>
</comment>
<dbReference type="EMBL" id="JRMW01000024">
    <property type="protein sequence ID" value="KGF04847.1"/>
    <property type="molecule type" value="Genomic_DNA"/>
</dbReference>
<evidence type="ECO:0000256" key="1">
    <source>
        <dbReference type="ARBA" id="ARBA00004690"/>
    </source>
</evidence>
<evidence type="ECO:0000256" key="5">
    <source>
        <dbReference type="RuleBase" id="RU003825"/>
    </source>
</evidence>
<dbReference type="EC" id="2.7.1.48" evidence="5"/>
<keyword evidence="2 5" id="KW-0808">Transferase</keyword>
<dbReference type="GO" id="GO:0044206">
    <property type="term" value="P:UMP salvage"/>
    <property type="evidence" value="ECO:0007669"/>
    <property type="project" value="UniProtKB-UniPathway"/>
</dbReference>
<feature type="domain" description="Phosphoribulokinase/uridine kinase" evidence="6">
    <location>
        <begin position="6"/>
        <end position="188"/>
    </location>
</feature>
<comment type="similarity">
    <text evidence="5">Belongs to the uridine kinase family.</text>
</comment>
<keyword evidence="5" id="KW-0067">ATP-binding</keyword>
<dbReference type="PRINTS" id="PR00988">
    <property type="entry name" value="URIDINKINASE"/>
</dbReference>
<dbReference type="eggNOG" id="COG0572">
    <property type="taxonomic scope" value="Bacteria"/>
</dbReference>
<dbReference type="RefSeq" id="WP_004828603.1">
    <property type="nucleotide sequence ID" value="NZ_JRMW01000024.1"/>
</dbReference>
<dbReference type="AlphaFoldDB" id="A0A095YE67"/>
<accession>A0A095YE67</accession>
<comment type="pathway">
    <text evidence="5">Pyrimidine metabolism; CTP biosynthesis via salvage pathway; CTP from cytidine: step 1/3.</text>
</comment>